<dbReference type="InterPro" id="IPR042099">
    <property type="entry name" value="ANL_N_sf"/>
</dbReference>
<dbReference type="SUPFAM" id="SSF56801">
    <property type="entry name" value="Acetyl-CoA synthetase-like"/>
    <property type="match status" value="1"/>
</dbReference>
<dbReference type="PROSITE" id="PS00012">
    <property type="entry name" value="PHOSPHOPANTETHEINE"/>
    <property type="match status" value="1"/>
</dbReference>
<dbReference type="PANTHER" id="PTHR45527">
    <property type="entry name" value="NONRIBOSOMAL PEPTIDE SYNTHETASE"/>
    <property type="match status" value="1"/>
</dbReference>
<dbReference type="Pfam" id="PF08242">
    <property type="entry name" value="Methyltransf_12"/>
    <property type="match status" value="1"/>
</dbReference>
<dbReference type="Gene3D" id="3.30.559.10">
    <property type="entry name" value="Chloramphenicol acetyltransferase-like domain"/>
    <property type="match status" value="2"/>
</dbReference>
<keyword evidence="8" id="KW-1185">Reference proteome</keyword>
<dbReference type="Gene3D" id="1.10.1200.10">
    <property type="entry name" value="ACP-like"/>
    <property type="match status" value="2"/>
</dbReference>
<dbReference type="SUPFAM" id="SSF47336">
    <property type="entry name" value="ACP-like"/>
    <property type="match status" value="2"/>
</dbReference>
<dbReference type="Gene3D" id="3.30.70.3510">
    <property type="match status" value="1"/>
</dbReference>
<evidence type="ECO:0000313" key="8">
    <source>
        <dbReference type="Proteomes" id="UP001446032"/>
    </source>
</evidence>
<comment type="caution">
    <text evidence="7">The sequence shown here is derived from an EMBL/GenBank/DDBJ whole genome shotgun (WGS) entry which is preliminary data.</text>
</comment>
<dbReference type="Gene3D" id="3.40.50.150">
    <property type="entry name" value="Vaccinia Virus protein VP39"/>
    <property type="match status" value="1"/>
</dbReference>
<dbReference type="PROSITE" id="PS00455">
    <property type="entry name" value="AMP_BINDING"/>
    <property type="match status" value="1"/>
</dbReference>
<dbReference type="NCBIfam" id="TIGR01733">
    <property type="entry name" value="AA-adenyl-dom"/>
    <property type="match status" value="1"/>
</dbReference>
<dbReference type="Gene3D" id="3.40.50.12780">
    <property type="entry name" value="N-terminal domain of ligase-like"/>
    <property type="match status" value="1"/>
</dbReference>
<dbReference type="CDD" id="cd19535">
    <property type="entry name" value="Cyc_NRPS"/>
    <property type="match status" value="1"/>
</dbReference>
<comment type="cofactor">
    <cofactor evidence="1">
        <name>pantetheine 4'-phosphate</name>
        <dbReference type="ChEBI" id="CHEBI:47942"/>
    </cofactor>
</comment>
<gene>
    <name evidence="7" type="ORF">WMO75_17180</name>
</gene>
<dbReference type="CDD" id="cd02440">
    <property type="entry name" value="AdoMet_MTases"/>
    <property type="match status" value="1"/>
</dbReference>
<keyword evidence="3" id="KW-0597">Phosphoprotein</keyword>
<name>A0ABV1AS60_9FIRM</name>
<dbReference type="SUPFAM" id="SSF53335">
    <property type="entry name" value="S-adenosyl-L-methionine-dependent methyltransferases"/>
    <property type="match status" value="1"/>
</dbReference>
<dbReference type="InterPro" id="IPR013217">
    <property type="entry name" value="Methyltransf_12"/>
</dbReference>
<dbReference type="Gene3D" id="3.30.300.30">
    <property type="match status" value="1"/>
</dbReference>
<feature type="domain" description="Carrier" evidence="6">
    <location>
        <begin position="1"/>
        <end position="72"/>
    </location>
</feature>
<dbReference type="EMBL" id="JBBMEI010000091">
    <property type="protein sequence ID" value="MEQ2360027.1"/>
    <property type="molecule type" value="Genomic_DNA"/>
</dbReference>
<evidence type="ECO:0000256" key="5">
    <source>
        <dbReference type="ARBA" id="ARBA00023194"/>
    </source>
</evidence>
<keyword evidence="5" id="KW-0045">Antibiotic biosynthesis</keyword>
<accession>A0ABV1AS60</accession>
<dbReference type="InterPro" id="IPR036736">
    <property type="entry name" value="ACP-like_sf"/>
</dbReference>
<evidence type="ECO:0000313" key="7">
    <source>
        <dbReference type="EMBL" id="MEQ2360027.1"/>
    </source>
</evidence>
<dbReference type="InterPro" id="IPR023213">
    <property type="entry name" value="CAT-like_dom_sf"/>
</dbReference>
<dbReference type="PANTHER" id="PTHR45527:SF10">
    <property type="entry name" value="PYOCHELIN SYNTHASE PCHF"/>
    <property type="match status" value="1"/>
</dbReference>
<dbReference type="RefSeq" id="WP_349078584.1">
    <property type="nucleotide sequence ID" value="NZ_JBBMEI010000091.1"/>
</dbReference>
<keyword evidence="2" id="KW-0596">Phosphopantetheine</keyword>
<dbReference type="InterPro" id="IPR057737">
    <property type="entry name" value="Condensation_MtbB-like"/>
</dbReference>
<dbReference type="Pfam" id="PF00668">
    <property type="entry name" value="Condensation"/>
    <property type="match status" value="1"/>
</dbReference>
<dbReference type="InterPro" id="IPR000873">
    <property type="entry name" value="AMP-dep_synth/lig_dom"/>
</dbReference>
<evidence type="ECO:0000256" key="4">
    <source>
        <dbReference type="ARBA" id="ARBA00022598"/>
    </source>
</evidence>
<dbReference type="InterPro" id="IPR045851">
    <property type="entry name" value="AMP-bd_C_sf"/>
</dbReference>
<dbReference type="InterPro" id="IPR009081">
    <property type="entry name" value="PP-bd_ACP"/>
</dbReference>
<organism evidence="7 8">
    <name type="scientific">Blautia intestinihominis</name>
    <dbReference type="NCBI Taxonomy" id="3133152"/>
    <lineage>
        <taxon>Bacteria</taxon>
        <taxon>Bacillati</taxon>
        <taxon>Bacillota</taxon>
        <taxon>Clostridia</taxon>
        <taxon>Lachnospirales</taxon>
        <taxon>Lachnospiraceae</taxon>
        <taxon>Blautia</taxon>
    </lineage>
</organism>
<dbReference type="InterPro" id="IPR010071">
    <property type="entry name" value="AA_adenyl_dom"/>
</dbReference>
<keyword evidence="4" id="KW-0436">Ligase</keyword>
<dbReference type="Pfam" id="PF00501">
    <property type="entry name" value="AMP-binding"/>
    <property type="match status" value="1"/>
</dbReference>
<dbReference type="Gene3D" id="3.30.559.30">
    <property type="entry name" value="Nonribosomal peptide synthetase, condensation domain"/>
    <property type="match status" value="1"/>
</dbReference>
<dbReference type="SUPFAM" id="SSF52777">
    <property type="entry name" value="CoA-dependent acyltransferases"/>
    <property type="match status" value="3"/>
</dbReference>
<dbReference type="Pfam" id="PF00550">
    <property type="entry name" value="PP-binding"/>
    <property type="match status" value="2"/>
</dbReference>
<evidence type="ECO:0000256" key="1">
    <source>
        <dbReference type="ARBA" id="ARBA00001957"/>
    </source>
</evidence>
<protein>
    <submittedName>
        <fullName evidence="7">Amino acid adenylation domain-containing protein</fullName>
    </submittedName>
</protein>
<feature type="domain" description="Carrier" evidence="6">
    <location>
        <begin position="1423"/>
        <end position="1498"/>
    </location>
</feature>
<evidence type="ECO:0000256" key="3">
    <source>
        <dbReference type="ARBA" id="ARBA00022553"/>
    </source>
</evidence>
<feature type="non-terminal residue" evidence="7">
    <location>
        <position position="1640"/>
    </location>
</feature>
<evidence type="ECO:0000259" key="6">
    <source>
        <dbReference type="PROSITE" id="PS50075"/>
    </source>
</evidence>
<dbReference type="InterPro" id="IPR001242">
    <property type="entry name" value="Condensation_dom"/>
</dbReference>
<sequence>MEYIEIKEQIKQKLPVARDLGDSENLLELGLSSLTIMRLVNQWRKQGVKVSFGSLMENPTLEGWWALIQRSMKKKAGKKRAQESKITPEKDMKQPFPLTDVQYAYWVGRDEEQALGGIDCHAYLEFDGGNIDPERLEKAWNVLQYHHPMLRACFLDDGTQKILDKPYCEKIKVHDFSRMSSEEAEAMAVSVRERLSHRKLKIEEGEVAGIELTLFPENKARLHVDMALLVADVQSLQILLRDLASAYRGENLPKESKGWNFASYLERQKQEEGEERKNAEKYWKNRLEHLPKGPDLPLAKRPQEVEKTVFNRRIVRIEKEEWDHLQMRAKKYQTTPAMVLLTAYAVVLERWSRNHCFLINIPFFNRKTEQQGLEEVIADFTTLLLLEINCEENPTFAELLDRIQKQLHEDMKYTAYSGVQVQRDIAQMCGDASAVAPVVFACNLGTPLVNDTFRNELGQFSYMISQTPQVWNDFQSYEDENGVQLTWDSVDELFPENMIPDMLESFEILLHELGKKDWNQRFDVLPEKRKREIEDTARTGVPERVECLHWAVMNHAEVCPEDIALIDAGSGRSVSYGELKARATAVAAGISEKDIKGVPVALTLPRGIEQIESALGILLSGNSYLPVSLSQPKDRRALIHEKTGVRYVVTNRELSEKLDWPEGTEILVMEGMEEGQENVRLPEVSPKDSAYIIMTSGSTGVPKGVEIAHESAWNTVQDINEKYHVTSADRALAVSAMDFDLSVYDVFGILGAGGTLVLLPEQERRNADYWLEQVLKYQITVWNSVPVLLDMLLIRAESMKQKLPIRAVMLSGDWIGMDLPQRVAAWTEDCQFVAMGGATEASIWSNYQNVTLPMPKNWKSIPYGKPLRYQAYRVVDEYGRDCPYWAEGELWIGGFGVAKGYRGDSALTGQKFITDQYGRWYRTGDLGRIWDDEIIEFLGRKDHQVKIRGHRIELGEIEHAIQEFPGVAHAVVDTVSDGHGNKTLAAYIGAPIQEDSKVTTYLYGTDIFGGGWKELKDDVSNWQMQQERKTAYKNFLAYADQRCVQLMLETLIELGIFVSEKEVLSQKEIFEKGSITETQKNTVARWLEILKKEGILREEDGRLSRTGKEVAVPEKAGDTETYFNKLKPYLKHMVTGNEVPLDVFYQKEPALAPNMLLRRIPGCEETVERLVQGLRLLAEERRKEPLQIIEIGTRDTAITRQFLNALEDVSVAYTYADSSKYFLQEAEKELAGYERVEFEMLNLEEGMDKQQMSLHSYDIVISVNALHRNIDAADAVKKVAELLKPNGILLMTDLVVRTYLQELTAAFLENGFADIRDKRKEAGLVTPDCLLWRECLSEAGLGEDCAVTERYGRCICCSRQQASVLSYHNGALREYLSEKLPEYMVPQNYHFMEQLPTLSNGKINRKQLREDFKEETAVIRFSKATTETEEKLLDIWKQLFGYENIGIEDNYFSLGGDSLIATRLISEVQKTFGCKITISTIFENLTVKSLAKAIEQSEQKEEDTLQIKPNLEEAYHPFPLTDVQYAYWLGRSGLYELGNVATHCYFELDADGLDTECAETAWNLLIQRHGMMRVIIQPDGMQRILENTPQYHIDVTDIRQLEVTEKEKALDEKRAEMSHQVIQTDEWPLFDVRITKIEDQ</sequence>
<reference evidence="7 8" key="1">
    <citation type="submission" date="2024-03" db="EMBL/GenBank/DDBJ databases">
        <title>Human intestinal bacterial collection.</title>
        <authorList>
            <person name="Pauvert C."/>
            <person name="Hitch T.C.A."/>
            <person name="Clavel T."/>
        </authorList>
    </citation>
    <scope>NUCLEOTIDE SEQUENCE [LARGE SCALE GENOMIC DNA]</scope>
    <source>
        <strain evidence="7 8">CLA-AA-H95</strain>
    </source>
</reference>
<dbReference type="PROSITE" id="PS50075">
    <property type="entry name" value="CARRIER"/>
    <property type="match status" value="2"/>
</dbReference>
<evidence type="ECO:0000256" key="2">
    <source>
        <dbReference type="ARBA" id="ARBA00022450"/>
    </source>
</evidence>
<dbReference type="InterPro" id="IPR006162">
    <property type="entry name" value="Ppantetheine_attach_site"/>
</dbReference>
<dbReference type="InterPro" id="IPR029063">
    <property type="entry name" value="SAM-dependent_MTases_sf"/>
</dbReference>
<dbReference type="Proteomes" id="UP001446032">
    <property type="component" value="Unassembled WGS sequence"/>
</dbReference>
<dbReference type="InterPro" id="IPR020845">
    <property type="entry name" value="AMP-binding_CS"/>
</dbReference>
<proteinExistence type="predicted"/>